<comment type="caution">
    <text evidence="2">The sequence shown here is derived from an EMBL/GenBank/DDBJ whole genome shotgun (WGS) entry which is preliminary data.</text>
</comment>
<name>A0A2W7RYR9_9BACT</name>
<dbReference type="RefSeq" id="WP_111293366.1">
    <property type="nucleotide sequence ID" value="NZ_QKZV01000001.1"/>
</dbReference>
<dbReference type="Pfam" id="PF11827">
    <property type="entry name" value="DUF3347"/>
    <property type="match status" value="1"/>
</dbReference>
<evidence type="ECO:0000313" key="3">
    <source>
        <dbReference type="Proteomes" id="UP000249720"/>
    </source>
</evidence>
<reference evidence="2 3" key="1">
    <citation type="submission" date="2018-06" db="EMBL/GenBank/DDBJ databases">
        <title>Genomic Encyclopedia of Archaeal and Bacterial Type Strains, Phase II (KMG-II): from individual species to whole genera.</title>
        <authorList>
            <person name="Goeker M."/>
        </authorList>
    </citation>
    <scope>NUCLEOTIDE SEQUENCE [LARGE SCALE GENOMIC DNA]</scope>
    <source>
        <strain evidence="2 3">DSM 23241</strain>
    </source>
</reference>
<evidence type="ECO:0000259" key="1">
    <source>
        <dbReference type="Pfam" id="PF11827"/>
    </source>
</evidence>
<dbReference type="AlphaFoldDB" id="A0A2W7RYR9"/>
<dbReference type="Proteomes" id="UP000249720">
    <property type="component" value="Unassembled WGS sequence"/>
</dbReference>
<gene>
    <name evidence="2" type="ORF">LX80_00417</name>
</gene>
<dbReference type="EMBL" id="QKZV01000001">
    <property type="protein sequence ID" value="PZX65923.1"/>
    <property type="molecule type" value="Genomic_DNA"/>
</dbReference>
<dbReference type="PROSITE" id="PS51257">
    <property type="entry name" value="PROKAR_LIPOPROTEIN"/>
    <property type="match status" value="1"/>
</dbReference>
<protein>
    <submittedName>
        <fullName evidence="2">Uncharacterized protein DUF3347</fullName>
    </submittedName>
</protein>
<evidence type="ECO:0000313" key="2">
    <source>
        <dbReference type="EMBL" id="PZX65923.1"/>
    </source>
</evidence>
<keyword evidence="3" id="KW-1185">Reference proteome</keyword>
<feature type="domain" description="DUF3347" evidence="1">
    <location>
        <begin position="54"/>
        <end position="144"/>
    </location>
</feature>
<dbReference type="OrthoDB" id="5513217at2"/>
<dbReference type="InterPro" id="IPR021782">
    <property type="entry name" value="DUF3347"/>
</dbReference>
<organism evidence="2 3">
    <name type="scientific">Hydrotalea sandarakina</name>
    <dbReference type="NCBI Taxonomy" id="1004304"/>
    <lineage>
        <taxon>Bacteria</taxon>
        <taxon>Pseudomonadati</taxon>
        <taxon>Bacteroidota</taxon>
        <taxon>Chitinophagia</taxon>
        <taxon>Chitinophagales</taxon>
        <taxon>Chitinophagaceae</taxon>
        <taxon>Hydrotalea</taxon>
    </lineage>
</organism>
<proteinExistence type="predicted"/>
<sequence>MCKVVNGCLSVMLLIGLIACKQKDKKVDVSPNVDSPLMVSKHQTQFDSIFTNFLQQYYDISNALYNQQLNNANAAAENMIIASDSLPFNLLKADSIIIETAKENVTGIQADLKGLVAETSLQEKLKDFATISQALYDLVRTVQYSKAPVYHFHCDKAFNNAGADWLSNSTTIQNPYLPGSKIVCGTLVDSLKFNQ</sequence>
<accession>A0A2W7RYR9</accession>